<evidence type="ECO:0000256" key="1">
    <source>
        <dbReference type="SAM" id="MobiDB-lite"/>
    </source>
</evidence>
<sequence length="510" mass="54568">MRRRFLAVLFVVCLTATVAVDAVWATENRIRIDGGTVEAEVSLELTSDEPINYWRAEVGLPDGARVESVTDGLGEIDGYETGGGTLGFTTNTGVARRTETVTVEYVVENATVRRYADGRLRTVDVGFVGFGNGNAQETTARVTAEETVLSTSYADGFDVDVTGDGAVYDGEGASTVRVAVGGYGGYENYAVYGDADLSEADRLYGMLPGVFGFESTAYRHPVVVLNGTRYDDVAEGWSDAQHRTGGVTLLRGSAPDHTSSVLHETAHAYNAEALAWTDATVGWFEEGTARYVEFLADRRRGETRRALFAGDRIRNGSRVAPVSSVDALLDYYEDGGFMRVWNPVHDSENRRFGYGFSELVVRSYVEENGATALRRTYDHLLSTEGDAATAETASGVILDAMGDDPDILRPCEAPSRNATIDCLRGVNRMSATVPGYEGATRETYAFGTSNLVEDGDGTAETGSGTANRTPGDGDSREGEADGGVLSAVRQLLAGIADFLRGLFASVTVSS</sequence>
<dbReference type="AlphaFoldDB" id="A0A9Q4GHQ3"/>
<dbReference type="Proteomes" id="UP001149411">
    <property type="component" value="Unassembled WGS sequence"/>
</dbReference>
<protein>
    <submittedName>
        <fullName evidence="2">Uncharacterized protein</fullName>
    </submittedName>
</protein>
<keyword evidence="3" id="KW-1185">Reference proteome</keyword>
<feature type="region of interest" description="Disordered" evidence="1">
    <location>
        <begin position="449"/>
        <end position="481"/>
    </location>
</feature>
<gene>
    <name evidence="2" type="ORF">EGH25_06680</name>
</gene>
<reference evidence="2" key="1">
    <citation type="submission" date="2022-09" db="EMBL/GenBank/DDBJ databases">
        <title>Haloadaptaus new haloarchaeum isolated from saline soil.</title>
        <authorList>
            <person name="Duran-Viseras A."/>
            <person name="Sanchez-Porro C."/>
            <person name="Ventosa A."/>
        </authorList>
    </citation>
    <scope>NUCLEOTIDE SEQUENCE</scope>
    <source>
        <strain evidence="2">F3-133</strain>
    </source>
</reference>
<dbReference type="EMBL" id="RKLV01000005">
    <property type="protein sequence ID" value="MCX2819035.1"/>
    <property type="molecule type" value="Genomic_DNA"/>
</dbReference>
<evidence type="ECO:0000313" key="3">
    <source>
        <dbReference type="Proteomes" id="UP001149411"/>
    </source>
</evidence>
<accession>A0A9Q4GHQ3</accession>
<name>A0A9Q4GHQ3_9EURY</name>
<proteinExistence type="predicted"/>
<organism evidence="2 3">
    <name type="scientific">Halorutilus salinus</name>
    <dbReference type="NCBI Taxonomy" id="2487751"/>
    <lineage>
        <taxon>Archaea</taxon>
        <taxon>Methanobacteriati</taxon>
        <taxon>Methanobacteriota</taxon>
        <taxon>Stenosarchaea group</taxon>
        <taxon>Halobacteria</taxon>
        <taxon>Halorutilales</taxon>
        <taxon>Halorutilaceae</taxon>
        <taxon>Halorutilus</taxon>
    </lineage>
</organism>
<comment type="caution">
    <text evidence="2">The sequence shown here is derived from an EMBL/GenBank/DDBJ whole genome shotgun (WGS) entry which is preliminary data.</text>
</comment>
<dbReference type="RefSeq" id="WP_266086946.1">
    <property type="nucleotide sequence ID" value="NZ_RKLV01000005.1"/>
</dbReference>
<evidence type="ECO:0000313" key="2">
    <source>
        <dbReference type="EMBL" id="MCX2819035.1"/>
    </source>
</evidence>